<accession>A0A2K3KUN8</accession>
<gene>
    <name evidence="1" type="ORF">L195_g064685</name>
</gene>
<comment type="caution">
    <text evidence="1">The sequence shown here is derived from an EMBL/GenBank/DDBJ whole genome shotgun (WGS) entry which is preliminary data.</text>
</comment>
<reference evidence="1 2" key="1">
    <citation type="journal article" date="2014" name="Am. J. Bot.">
        <title>Genome assembly and annotation for red clover (Trifolium pratense; Fabaceae).</title>
        <authorList>
            <person name="Istvanek J."/>
            <person name="Jaros M."/>
            <person name="Krenek A."/>
            <person name="Repkova J."/>
        </authorList>
    </citation>
    <scope>NUCLEOTIDE SEQUENCE [LARGE SCALE GENOMIC DNA]</scope>
    <source>
        <strain evidence="2">cv. Tatra</strain>
        <tissue evidence="1">Young leaves</tissue>
    </source>
</reference>
<sequence>VSSKVAPGSRTKRQRDEALATIVDLSEGDGGFVLPACLTNRSFFEQNPPQVPVSERDYLLGTSAAAR</sequence>
<reference evidence="1 2" key="2">
    <citation type="journal article" date="2017" name="Front. Plant Sci.">
        <title>Gene Classification and Mining of Molecular Markers Useful in Red Clover (Trifolium pratense) Breeding.</title>
        <authorList>
            <person name="Istvanek J."/>
            <person name="Dluhosova J."/>
            <person name="Dluhos P."/>
            <person name="Patkova L."/>
            <person name="Nedelnik J."/>
            <person name="Repkova J."/>
        </authorList>
    </citation>
    <scope>NUCLEOTIDE SEQUENCE [LARGE SCALE GENOMIC DNA]</scope>
    <source>
        <strain evidence="2">cv. Tatra</strain>
        <tissue evidence="1">Young leaves</tissue>
    </source>
</reference>
<dbReference type="AlphaFoldDB" id="A0A2K3KUN8"/>
<dbReference type="Proteomes" id="UP000236291">
    <property type="component" value="Unassembled WGS sequence"/>
</dbReference>
<name>A0A2K3KUN8_TRIPR</name>
<evidence type="ECO:0000313" key="2">
    <source>
        <dbReference type="Proteomes" id="UP000236291"/>
    </source>
</evidence>
<feature type="non-terminal residue" evidence="1">
    <location>
        <position position="1"/>
    </location>
</feature>
<feature type="non-terminal residue" evidence="1">
    <location>
        <position position="67"/>
    </location>
</feature>
<evidence type="ECO:0000313" key="1">
    <source>
        <dbReference type="EMBL" id="PNX69995.1"/>
    </source>
</evidence>
<protein>
    <submittedName>
        <fullName evidence="1">Uncharacterized protein</fullName>
    </submittedName>
</protein>
<organism evidence="1 2">
    <name type="scientific">Trifolium pratense</name>
    <name type="common">Red clover</name>
    <dbReference type="NCBI Taxonomy" id="57577"/>
    <lineage>
        <taxon>Eukaryota</taxon>
        <taxon>Viridiplantae</taxon>
        <taxon>Streptophyta</taxon>
        <taxon>Embryophyta</taxon>
        <taxon>Tracheophyta</taxon>
        <taxon>Spermatophyta</taxon>
        <taxon>Magnoliopsida</taxon>
        <taxon>eudicotyledons</taxon>
        <taxon>Gunneridae</taxon>
        <taxon>Pentapetalae</taxon>
        <taxon>rosids</taxon>
        <taxon>fabids</taxon>
        <taxon>Fabales</taxon>
        <taxon>Fabaceae</taxon>
        <taxon>Papilionoideae</taxon>
        <taxon>50 kb inversion clade</taxon>
        <taxon>NPAAA clade</taxon>
        <taxon>Hologalegina</taxon>
        <taxon>IRL clade</taxon>
        <taxon>Trifolieae</taxon>
        <taxon>Trifolium</taxon>
    </lineage>
</organism>
<proteinExistence type="predicted"/>
<dbReference type="EMBL" id="ASHM01262384">
    <property type="protein sequence ID" value="PNX69995.1"/>
    <property type="molecule type" value="Genomic_DNA"/>
</dbReference>